<dbReference type="Gene3D" id="3.30.40.10">
    <property type="entry name" value="Zinc/RING finger domain, C3HC4 (zinc finger)"/>
    <property type="match status" value="1"/>
</dbReference>
<evidence type="ECO:0000259" key="3">
    <source>
        <dbReference type="PROSITE" id="PS50089"/>
    </source>
</evidence>
<dbReference type="GO" id="GO:0008270">
    <property type="term" value="F:zinc ion binding"/>
    <property type="evidence" value="ECO:0007669"/>
    <property type="project" value="UniProtKB-KW"/>
</dbReference>
<dbReference type="EMBL" id="KI632289">
    <property type="protein sequence ID" value="EYU19847.1"/>
    <property type="molecule type" value="Genomic_DNA"/>
</dbReference>
<dbReference type="Proteomes" id="UP000030748">
    <property type="component" value="Unassembled WGS sequence"/>
</dbReference>
<dbReference type="Pfam" id="PF13639">
    <property type="entry name" value="zf-RING_2"/>
    <property type="match status" value="1"/>
</dbReference>
<dbReference type="PANTHER" id="PTHR46719:SF7">
    <property type="entry name" value="RING-H2 FINGER PROTEIN ATL71-RELATED"/>
    <property type="match status" value="1"/>
</dbReference>
<name>A0A022PU08_ERYGU</name>
<dbReference type="InterPro" id="IPR045899">
    <property type="entry name" value="ATL71-like"/>
</dbReference>
<dbReference type="PANTHER" id="PTHR46719">
    <property type="entry name" value="TRANSCRIPTION FACTOR C2H2 FAMILY-RELATED"/>
    <property type="match status" value="1"/>
</dbReference>
<evidence type="ECO:0000313" key="4">
    <source>
        <dbReference type="EMBL" id="EYU19847.1"/>
    </source>
</evidence>
<keyword evidence="1" id="KW-0862">Zinc</keyword>
<evidence type="ECO:0000256" key="2">
    <source>
        <dbReference type="SAM" id="Phobius"/>
    </source>
</evidence>
<proteinExistence type="predicted"/>
<sequence length="146" mass="15085">MNNSSDSTPGGGSSLGNQTIGGFGYGIGLSIACLVMFAVVTYVSYVCKRLHGGDGGPTTTTTTTRIRRGSLASLNANPAASPDSSSTGKSNASACSICLADYKGADLVRLIPSCGHLFHRDCIDPWLSLHPTCPVCRSSPLPITIY</sequence>
<organism evidence="4 5">
    <name type="scientific">Erythranthe guttata</name>
    <name type="common">Yellow monkey flower</name>
    <name type="synonym">Mimulus guttatus</name>
    <dbReference type="NCBI Taxonomy" id="4155"/>
    <lineage>
        <taxon>Eukaryota</taxon>
        <taxon>Viridiplantae</taxon>
        <taxon>Streptophyta</taxon>
        <taxon>Embryophyta</taxon>
        <taxon>Tracheophyta</taxon>
        <taxon>Spermatophyta</taxon>
        <taxon>Magnoliopsida</taxon>
        <taxon>eudicotyledons</taxon>
        <taxon>Gunneridae</taxon>
        <taxon>Pentapetalae</taxon>
        <taxon>asterids</taxon>
        <taxon>lamiids</taxon>
        <taxon>Lamiales</taxon>
        <taxon>Phrymaceae</taxon>
        <taxon>Erythranthe</taxon>
    </lineage>
</organism>
<keyword evidence="5" id="KW-1185">Reference proteome</keyword>
<accession>A0A022PU08</accession>
<dbReference type="AlphaFoldDB" id="A0A022PU08"/>
<keyword evidence="1" id="KW-0479">Metal-binding</keyword>
<feature type="transmembrane region" description="Helical" evidence="2">
    <location>
        <begin position="20"/>
        <end position="43"/>
    </location>
</feature>
<protein>
    <recommendedName>
        <fullName evidence="3">RING-type domain-containing protein</fullName>
    </recommendedName>
</protein>
<keyword evidence="2" id="KW-1133">Transmembrane helix</keyword>
<keyword evidence="2" id="KW-0812">Transmembrane</keyword>
<reference evidence="4 5" key="1">
    <citation type="journal article" date="2013" name="Proc. Natl. Acad. Sci. U.S.A.">
        <title>Fine-scale variation in meiotic recombination in Mimulus inferred from population shotgun sequencing.</title>
        <authorList>
            <person name="Hellsten U."/>
            <person name="Wright K.M."/>
            <person name="Jenkins J."/>
            <person name="Shu S."/>
            <person name="Yuan Y."/>
            <person name="Wessler S.R."/>
            <person name="Schmutz J."/>
            <person name="Willis J.H."/>
            <person name="Rokhsar D.S."/>
        </authorList>
    </citation>
    <scope>NUCLEOTIDE SEQUENCE [LARGE SCALE GENOMIC DNA]</scope>
    <source>
        <strain evidence="5">cv. DUN x IM62</strain>
    </source>
</reference>
<dbReference type="InterPro" id="IPR001841">
    <property type="entry name" value="Znf_RING"/>
</dbReference>
<gene>
    <name evidence="4" type="ORF">MIMGU_mgv1a015778mg</name>
</gene>
<dbReference type="InterPro" id="IPR013083">
    <property type="entry name" value="Znf_RING/FYVE/PHD"/>
</dbReference>
<keyword evidence="1" id="KW-0863">Zinc-finger</keyword>
<evidence type="ECO:0000256" key="1">
    <source>
        <dbReference type="PROSITE-ProRule" id="PRU00175"/>
    </source>
</evidence>
<dbReference type="CDD" id="cd16454">
    <property type="entry name" value="RING-H2_PA-TM-RING"/>
    <property type="match status" value="1"/>
</dbReference>
<dbReference type="SMART" id="SM00184">
    <property type="entry name" value="RING"/>
    <property type="match status" value="1"/>
</dbReference>
<keyword evidence="2" id="KW-0472">Membrane</keyword>
<feature type="domain" description="RING-type" evidence="3">
    <location>
        <begin position="95"/>
        <end position="137"/>
    </location>
</feature>
<evidence type="ECO:0000313" key="5">
    <source>
        <dbReference type="Proteomes" id="UP000030748"/>
    </source>
</evidence>
<dbReference type="SUPFAM" id="SSF57850">
    <property type="entry name" value="RING/U-box"/>
    <property type="match status" value="1"/>
</dbReference>
<dbReference type="PROSITE" id="PS50089">
    <property type="entry name" value="ZF_RING_2"/>
    <property type="match status" value="1"/>
</dbReference>